<proteinExistence type="predicted"/>
<keyword evidence="4" id="KW-1185">Reference proteome</keyword>
<evidence type="ECO:0000313" key="4">
    <source>
        <dbReference type="Proteomes" id="UP001059596"/>
    </source>
</evidence>
<name>A0A9P9YVH2_9MUSC</name>
<keyword evidence="2" id="KW-0812">Transmembrane</keyword>
<dbReference type="Proteomes" id="UP001059596">
    <property type="component" value="Chromosome 3R"/>
</dbReference>
<gene>
    <name evidence="3" type="ORF">M5D96_000061</name>
</gene>
<feature type="transmembrane region" description="Helical" evidence="2">
    <location>
        <begin position="90"/>
        <end position="107"/>
    </location>
</feature>
<evidence type="ECO:0000256" key="1">
    <source>
        <dbReference type="SAM" id="MobiDB-lite"/>
    </source>
</evidence>
<dbReference type="OrthoDB" id="7870152at2759"/>
<feature type="transmembrane region" description="Helical" evidence="2">
    <location>
        <begin position="59"/>
        <end position="78"/>
    </location>
</feature>
<evidence type="ECO:0000313" key="3">
    <source>
        <dbReference type="EMBL" id="KAI8043915.1"/>
    </source>
</evidence>
<accession>A0A9P9YVH2</accession>
<feature type="transmembrane region" description="Helical" evidence="2">
    <location>
        <begin position="119"/>
        <end position="141"/>
    </location>
</feature>
<keyword evidence="2" id="KW-0472">Membrane</keyword>
<sequence>MNRCNPTRNGGTKCGQNGRKSKNGIICKGNKDAELAPPLAESEIPWEESSNHQEFSWRALIIVAISLIITLPSVYLGLFYDGVKYSSTNNFMTVVGSLICMFIMMCFETRVFRRSSSKNILLALFAAAHLCTHQFCISLLLNFQKVIDGQYEKGDYAMAALCLGQDAMSLSLFVISLCAGEVNDNDDDDCSSSDDSGGGSSGGSS</sequence>
<dbReference type="AlphaFoldDB" id="A0A9P9YVH2"/>
<dbReference type="EMBL" id="JAMKOV010000001">
    <property type="protein sequence ID" value="KAI8043915.1"/>
    <property type="molecule type" value="Genomic_DNA"/>
</dbReference>
<comment type="caution">
    <text evidence="3">The sequence shown here is derived from an EMBL/GenBank/DDBJ whole genome shotgun (WGS) entry which is preliminary data.</text>
</comment>
<feature type="region of interest" description="Disordered" evidence="1">
    <location>
        <begin position="185"/>
        <end position="205"/>
    </location>
</feature>
<feature type="compositionally biased region" description="Gly residues" evidence="1">
    <location>
        <begin position="196"/>
        <end position="205"/>
    </location>
</feature>
<reference evidence="3" key="1">
    <citation type="journal article" date="2023" name="Genome Biol. Evol.">
        <title>Long-read-based Genome Assembly of Drosophila gunungcola Reveals Fewer Chemosensory Genes in Flower-breeding Species.</title>
        <authorList>
            <person name="Negi A."/>
            <person name="Liao B.Y."/>
            <person name="Yeh S.D."/>
        </authorList>
    </citation>
    <scope>NUCLEOTIDE SEQUENCE</scope>
    <source>
        <strain evidence="3">Sukarami</strain>
    </source>
</reference>
<organism evidence="3 4">
    <name type="scientific">Drosophila gunungcola</name>
    <name type="common">fruit fly</name>
    <dbReference type="NCBI Taxonomy" id="103775"/>
    <lineage>
        <taxon>Eukaryota</taxon>
        <taxon>Metazoa</taxon>
        <taxon>Ecdysozoa</taxon>
        <taxon>Arthropoda</taxon>
        <taxon>Hexapoda</taxon>
        <taxon>Insecta</taxon>
        <taxon>Pterygota</taxon>
        <taxon>Neoptera</taxon>
        <taxon>Endopterygota</taxon>
        <taxon>Diptera</taxon>
        <taxon>Brachycera</taxon>
        <taxon>Muscomorpha</taxon>
        <taxon>Ephydroidea</taxon>
        <taxon>Drosophilidae</taxon>
        <taxon>Drosophila</taxon>
        <taxon>Sophophora</taxon>
    </lineage>
</organism>
<protein>
    <submittedName>
        <fullName evidence="3">Uncharacterized protein</fullName>
    </submittedName>
</protein>
<evidence type="ECO:0000256" key="2">
    <source>
        <dbReference type="SAM" id="Phobius"/>
    </source>
</evidence>
<keyword evidence="2" id="KW-1133">Transmembrane helix</keyword>